<organism evidence="1 2">
    <name type="scientific">Trichosporon asahii var. asahii (strain ATCC 90039 / CBS 2479 / JCM 2466 / KCTC 7840 / NBRC 103889/ NCYC 2677 / UAMH 7654)</name>
    <name type="common">Yeast</name>
    <dbReference type="NCBI Taxonomy" id="1186058"/>
    <lineage>
        <taxon>Eukaryota</taxon>
        <taxon>Fungi</taxon>
        <taxon>Dikarya</taxon>
        <taxon>Basidiomycota</taxon>
        <taxon>Agaricomycotina</taxon>
        <taxon>Tremellomycetes</taxon>
        <taxon>Trichosporonales</taxon>
        <taxon>Trichosporonaceae</taxon>
        <taxon>Trichosporon</taxon>
    </lineage>
</organism>
<comment type="caution">
    <text evidence="1">The sequence shown here is derived from an EMBL/GenBank/DDBJ whole genome shotgun (WGS) entry which is preliminary data.</text>
</comment>
<dbReference type="AlphaFoldDB" id="J6EVW0"/>
<evidence type="ECO:0000313" key="1">
    <source>
        <dbReference type="EMBL" id="EJT48749.1"/>
    </source>
</evidence>
<protein>
    <submittedName>
        <fullName evidence="1">Uncharacterized protein</fullName>
    </submittedName>
</protein>
<dbReference type="EMBL" id="ALBS01000193">
    <property type="protein sequence ID" value="EJT48749.1"/>
    <property type="molecule type" value="Genomic_DNA"/>
</dbReference>
<evidence type="ECO:0000313" key="2">
    <source>
        <dbReference type="Proteomes" id="UP000002748"/>
    </source>
</evidence>
<gene>
    <name evidence="1" type="ORF">A1Q1_02294</name>
</gene>
<reference evidence="1 2" key="1">
    <citation type="journal article" date="2012" name="Eukaryot. Cell">
        <title>Draft genome sequence of CBS 2479, the standard type strain of Trichosporon asahii.</title>
        <authorList>
            <person name="Yang R.Y."/>
            <person name="Li H.T."/>
            <person name="Zhu H."/>
            <person name="Zhou G.P."/>
            <person name="Wang M."/>
            <person name="Wang L."/>
        </authorList>
    </citation>
    <scope>NUCLEOTIDE SEQUENCE [LARGE SCALE GENOMIC DNA]</scope>
    <source>
        <strain evidence="2">ATCC 90039 / CBS 2479 / JCM 2466 / KCTC 7840 / NCYC 2677 / UAMH 7654</strain>
    </source>
</reference>
<proteinExistence type="predicted"/>
<dbReference type="RefSeq" id="XP_014180714.1">
    <property type="nucleotide sequence ID" value="XM_014325239.1"/>
</dbReference>
<dbReference type="GeneID" id="25985808"/>
<dbReference type="HOGENOM" id="CLU_2074794_0_0_1"/>
<dbReference type="VEuPathDB" id="FungiDB:A1Q1_02294"/>
<sequence length="118" mass="12817">MQGSATVPLVTVPEAGSPYDLFGPRSISRSVPTGYTEKEIEGMMQLTGDKRWKVEQTTLLARLGDYSLFNGRIPETVAGPHGAAQRVKFELRKNKAYDPATQAVPAMKIVTDAVGVDH</sequence>
<dbReference type="Proteomes" id="UP000002748">
    <property type="component" value="Unassembled WGS sequence"/>
</dbReference>
<dbReference type="KEGG" id="tasa:A1Q1_02294"/>
<accession>J6EVW0</accession>
<name>J6EVW0_TRIAS</name>